<reference evidence="1" key="2">
    <citation type="journal article" date="2015" name="Data Brief">
        <title>Shoot transcriptome of the giant reed, Arundo donax.</title>
        <authorList>
            <person name="Barrero R.A."/>
            <person name="Guerrero F.D."/>
            <person name="Moolhuijzen P."/>
            <person name="Goolsby J.A."/>
            <person name="Tidwell J."/>
            <person name="Bellgard S.E."/>
            <person name="Bellgard M.I."/>
        </authorList>
    </citation>
    <scope>NUCLEOTIDE SEQUENCE</scope>
    <source>
        <tissue evidence="1">Shoot tissue taken approximately 20 cm above the soil surface</tissue>
    </source>
</reference>
<dbReference type="EMBL" id="GBRH01187403">
    <property type="protein sequence ID" value="JAE10493.1"/>
    <property type="molecule type" value="Transcribed_RNA"/>
</dbReference>
<accession>A0A0A9FQB9</accession>
<evidence type="ECO:0000313" key="1">
    <source>
        <dbReference type="EMBL" id="JAE10493.1"/>
    </source>
</evidence>
<name>A0A0A9FQB9_ARUDO</name>
<protein>
    <submittedName>
        <fullName evidence="1">Uncharacterized protein</fullName>
    </submittedName>
</protein>
<organism evidence="1">
    <name type="scientific">Arundo donax</name>
    <name type="common">Giant reed</name>
    <name type="synonym">Donax arundinaceus</name>
    <dbReference type="NCBI Taxonomy" id="35708"/>
    <lineage>
        <taxon>Eukaryota</taxon>
        <taxon>Viridiplantae</taxon>
        <taxon>Streptophyta</taxon>
        <taxon>Embryophyta</taxon>
        <taxon>Tracheophyta</taxon>
        <taxon>Spermatophyta</taxon>
        <taxon>Magnoliopsida</taxon>
        <taxon>Liliopsida</taxon>
        <taxon>Poales</taxon>
        <taxon>Poaceae</taxon>
        <taxon>PACMAD clade</taxon>
        <taxon>Arundinoideae</taxon>
        <taxon>Arundineae</taxon>
        <taxon>Arundo</taxon>
    </lineage>
</organism>
<reference evidence="1" key="1">
    <citation type="submission" date="2014-09" db="EMBL/GenBank/DDBJ databases">
        <authorList>
            <person name="Magalhaes I.L.F."/>
            <person name="Oliveira U."/>
            <person name="Santos F.R."/>
            <person name="Vidigal T.H.D.A."/>
            <person name="Brescovit A.D."/>
            <person name="Santos A.J."/>
        </authorList>
    </citation>
    <scope>NUCLEOTIDE SEQUENCE</scope>
    <source>
        <tissue evidence="1">Shoot tissue taken approximately 20 cm above the soil surface</tissue>
    </source>
</reference>
<proteinExistence type="predicted"/>
<dbReference type="AlphaFoldDB" id="A0A0A9FQB9"/>
<sequence length="31" mass="3801">MPISCFWFIAHKVIHWFTVSVLRFPNLFLYS</sequence>